<protein>
    <recommendedName>
        <fullName evidence="3">FAD-dependent oxidoreductase</fullName>
    </recommendedName>
</protein>
<dbReference type="AlphaFoldDB" id="A0A136A5W0"/>
<feature type="non-terminal residue" evidence="1">
    <location>
        <position position="258"/>
    </location>
</feature>
<dbReference type="InterPro" id="IPR036188">
    <property type="entry name" value="FAD/NAD-bd_sf"/>
</dbReference>
<dbReference type="Proteomes" id="UP000070299">
    <property type="component" value="Unassembled WGS sequence"/>
</dbReference>
<organism evidence="1 2">
    <name type="scientific">Paraglaciecola hydrolytica</name>
    <dbReference type="NCBI Taxonomy" id="1799789"/>
    <lineage>
        <taxon>Bacteria</taxon>
        <taxon>Pseudomonadati</taxon>
        <taxon>Pseudomonadota</taxon>
        <taxon>Gammaproteobacteria</taxon>
        <taxon>Alteromonadales</taxon>
        <taxon>Alteromonadaceae</taxon>
        <taxon>Paraglaciecola</taxon>
    </lineage>
</organism>
<dbReference type="Pfam" id="PF13450">
    <property type="entry name" value="NAD_binding_8"/>
    <property type="match status" value="1"/>
</dbReference>
<evidence type="ECO:0000313" key="1">
    <source>
        <dbReference type="EMBL" id="KXI30619.1"/>
    </source>
</evidence>
<dbReference type="RefSeq" id="WP_068371256.1">
    <property type="nucleotide sequence ID" value="NZ_LSNE01000002.1"/>
</dbReference>
<proteinExistence type="predicted"/>
<evidence type="ECO:0008006" key="3">
    <source>
        <dbReference type="Google" id="ProtNLM"/>
    </source>
</evidence>
<dbReference type="SUPFAM" id="SSF51905">
    <property type="entry name" value="FAD/NAD(P)-binding domain"/>
    <property type="match status" value="1"/>
</dbReference>
<dbReference type="PANTHER" id="PTHR16128">
    <property type="entry name" value="FAD/NAD(P)-BINDING OXIDOREDUCTASE FAMILY PROTEIN"/>
    <property type="match status" value="1"/>
</dbReference>
<dbReference type="Gene3D" id="3.90.660.10">
    <property type="match status" value="1"/>
</dbReference>
<dbReference type="EMBL" id="LSNE01000002">
    <property type="protein sequence ID" value="KXI30619.1"/>
    <property type="molecule type" value="Genomic_DNA"/>
</dbReference>
<comment type="caution">
    <text evidence="1">The sequence shown here is derived from an EMBL/GenBank/DDBJ whole genome shotgun (WGS) entry which is preliminary data.</text>
</comment>
<reference evidence="2" key="1">
    <citation type="submission" date="2016-02" db="EMBL/GenBank/DDBJ databases">
        <authorList>
            <person name="Schultz-Johansen M."/>
            <person name="Glaring M.A."/>
            <person name="Bech P.K."/>
            <person name="Stougaard P."/>
        </authorList>
    </citation>
    <scope>NUCLEOTIDE SEQUENCE [LARGE SCALE GENOMIC DNA]</scope>
    <source>
        <strain evidence="2">S66</strain>
    </source>
</reference>
<dbReference type="STRING" id="1799789.AX660_04040"/>
<dbReference type="OrthoDB" id="5792777at2"/>
<dbReference type="PANTHER" id="PTHR16128:SF5">
    <property type="entry name" value="FAD_NAD(P)-BINDING OXIDOREDUCTASE FAMILY PROTEIN"/>
    <property type="match status" value="1"/>
</dbReference>
<dbReference type="Gene3D" id="3.50.50.60">
    <property type="entry name" value="FAD/NAD(P)-binding domain"/>
    <property type="match status" value="1"/>
</dbReference>
<name>A0A136A5W0_9ALTE</name>
<evidence type="ECO:0000313" key="2">
    <source>
        <dbReference type="Proteomes" id="UP000070299"/>
    </source>
</evidence>
<keyword evidence="2" id="KW-1185">Reference proteome</keyword>
<sequence>MKQSVAIIGAGLTGSLVAHQLSQENYKVTVFEKSRGSGGRASTRQMPWGQFDLGMPVIPATDMHFLAFMAQLAVEGKASRWPETEQEIIRNTATNNCNNSVSFVFDGKMNTICRHWLQSSHFQPNSLVTNIRHKKGLGWQVCIAQDWHETFFDVLICTAPWPQTKRLLEYANLPLALTEQNWLSCWSIGVKLSADTKPHTKVINLADNDVQSLIFDSEKPNRPVLPSRQQIWVAQLNHQLSASLGKDGKTEAIALAWE</sequence>
<accession>A0A136A5W0</accession>
<gene>
    <name evidence="1" type="ORF">AX660_04040</name>
</gene>